<dbReference type="NCBIfam" id="TIGR02762">
    <property type="entry name" value="TraL_TIGR"/>
    <property type="match status" value="1"/>
</dbReference>
<dbReference type="AlphaFoldDB" id="A0A662ZIG5"/>
<protein>
    <submittedName>
        <fullName evidence="2">Conjugal transfer pilus assembly protein TraL</fullName>
    </submittedName>
</protein>
<keyword evidence="1" id="KW-0472">Membrane</keyword>
<keyword evidence="3" id="KW-1185">Reference proteome</keyword>
<evidence type="ECO:0000313" key="2">
    <source>
        <dbReference type="EMBL" id="SFP53955.1"/>
    </source>
</evidence>
<keyword evidence="1" id="KW-1133">Transmembrane helix</keyword>
<reference evidence="2 3" key="1">
    <citation type="submission" date="2016-10" db="EMBL/GenBank/DDBJ databases">
        <authorList>
            <person name="Varghese N."/>
            <person name="Submissions S."/>
        </authorList>
    </citation>
    <scope>NUCLEOTIDE SEQUENCE [LARGE SCALE GENOMIC DNA]</scope>
    <source>
        <strain evidence="2 3">DSM 1361</strain>
    </source>
</reference>
<dbReference type="EMBL" id="FOXF01000034">
    <property type="protein sequence ID" value="SFP53955.1"/>
    <property type="molecule type" value="Genomic_DNA"/>
</dbReference>
<proteinExistence type="predicted"/>
<accession>A0A662ZIG5</accession>
<keyword evidence="1" id="KW-0812">Transmembrane</keyword>
<sequence length="92" mass="10836">MKKVMIPKFVDDPPSVLLWSIDEIAPLALGLVMGMIIGRALIFTVLGLVVTHLYRRHVNQNQDGFLCHWLYWHGFCFRESRSVSNPFMRRWY</sequence>
<name>A0A662ZIG5_9GAMM</name>
<dbReference type="InterPro" id="IPR009838">
    <property type="entry name" value="T4SS_TraL"/>
</dbReference>
<feature type="transmembrane region" description="Helical" evidence="1">
    <location>
        <begin position="24"/>
        <end position="50"/>
    </location>
</feature>
<dbReference type="Proteomes" id="UP000243745">
    <property type="component" value="Unassembled WGS sequence"/>
</dbReference>
<gene>
    <name evidence="2" type="ORF">SAMN02910344_01667</name>
</gene>
<evidence type="ECO:0000313" key="3">
    <source>
        <dbReference type="Proteomes" id="UP000243745"/>
    </source>
</evidence>
<dbReference type="Pfam" id="PF07178">
    <property type="entry name" value="TraL"/>
    <property type="match status" value="1"/>
</dbReference>
<dbReference type="RefSeq" id="WP_031579467.1">
    <property type="nucleotide sequence ID" value="NZ_FOXF01000034.1"/>
</dbReference>
<dbReference type="OrthoDB" id="9813422at2"/>
<evidence type="ECO:0000256" key="1">
    <source>
        <dbReference type="SAM" id="Phobius"/>
    </source>
</evidence>
<organism evidence="2 3">
    <name type="scientific">Ruminobacter amylophilus</name>
    <dbReference type="NCBI Taxonomy" id="867"/>
    <lineage>
        <taxon>Bacteria</taxon>
        <taxon>Pseudomonadati</taxon>
        <taxon>Pseudomonadota</taxon>
        <taxon>Gammaproteobacteria</taxon>
        <taxon>Aeromonadales</taxon>
        <taxon>Succinivibrionaceae</taxon>
        <taxon>Ruminobacter</taxon>
    </lineage>
</organism>
<dbReference type="GO" id="GO:0019867">
    <property type="term" value="C:outer membrane"/>
    <property type="evidence" value="ECO:0007669"/>
    <property type="project" value="InterPro"/>
</dbReference>